<evidence type="ECO:0000256" key="11">
    <source>
        <dbReference type="SAM" id="Coils"/>
    </source>
</evidence>
<evidence type="ECO:0000256" key="9">
    <source>
        <dbReference type="ARBA" id="ARBA00070444"/>
    </source>
</evidence>
<evidence type="ECO:0000256" key="7">
    <source>
        <dbReference type="ARBA" id="ARBA00057176"/>
    </source>
</evidence>
<evidence type="ECO:0000259" key="13">
    <source>
        <dbReference type="PROSITE" id="PS50888"/>
    </source>
</evidence>
<evidence type="ECO:0000256" key="10">
    <source>
        <dbReference type="ARBA" id="ARBA00083368"/>
    </source>
</evidence>
<evidence type="ECO:0000313" key="14">
    <source>
        <dbReference type="EMBL" id="JAS33534.1"/>
    </source>
</evidence>
<feature type="compositionally biased region" description="Polar residues" evidence="12">
    <location>
        <begin position="33"/>
        <end position="49"/>
    </location>
</feature>
<keyword evidence="5" id="KW-0804">Transcription</keyword>
<keyword evidence="6" id="KW-0539">Nucleus</keyword>
<dbReference type="GO" id="GO:0000981">
    <property type="term" value="F:DNA-binding transcription factor activity, RNA polymerase II-specific"/>
    <property type="evidence" value="ECO:0007669"/>
    <property type="project" value="TreeGrafter"/>
</dbReference>
<dbReference type="InterPro" id="IPR036638">
    <property type="entry name" value="HLH_DNA-bd_sf"/>
</dbReference>
<keyword evidence="3" id="KW-0805">Transcription regulation</keyword>
<keyword evidence="2" id="KW-0678">Repressor</keyword>
<dbReference type="InterPro" id="IPR011598">
    <property type="entry name" value="bHLH_dom"/>
</dbReference>
<dbReference type="PANTHER" id="PTHR11969">
    <property type="entry name" value="MAX DIMERIZATION, MAD"/>
    <property type="match status" value="1"/>
</dbReference>
<comment type="subunit">
    <text evidence="8">Efficient DNA binding requires dimerization with another bHLH protein. Binds DNA as a homodimer or a heterodimer with MAX.</text>
</comment>
<evidence type="ECO:0000256" key="8">
    <source>
        <dbReference type="ARBA" id="ARBA00062701"/>
    </source>
</evidence>
<evidence type="ECO:0000256" key="2">
    <source>
        <dbReference type="ARBA" id="ARBA00022491"/>
    </source>
</evidence>
<dbReference type="CDD" id="cd11402">
    <property type="entry name" value="bHLHzip_Mnt"/>
    <property type="match status" value="1"/>
</dbReference>
<dbReference type="SMART" id="SM00353">
    <property type="entry name" value="HLH"/>
    <property type="match status" value="1"/>
</dbReference>
<evidence type="ECO:0000256" key="6">
    <source>
        <dbReference type="ARBA" id="ARBA00023242"/>
    </source>
</evidence>
<dbReference type="EMBL" id="GEDC01003764">
    <property type="protein sequence ID" value="JAS33534.1"/>
    <property type="molecule type" value="Transcribed_RNA"/>
</dbReference>
<keyword evidence="11" id="KW-0175">Coiled coil</keyword>
<accession>A0A1B6E6M6</accession>
<feature type="domain" description="BHLH" evidence="13">
    <location>
        <begin position="75"/>
        <end position="127"/>
    </location>
</feature>
<feature type="region of interest" description="Disordered" evidence="12">
    <location>
        <begin position="28"/>
        <end position="49"/>
    </location>
</feature>
<evidence type="ECO:0000256" key="3">
    <source>
        <dbReference type="ARBA" id="ARBA00023015"/>
    </source>
</evidence>
<evidence type="ECO:0000256" key="1">
    <source>
        <dbReference type="ARBA" id="ARBA00004123"/>
    </source>
</evidence>
<feature type="coiled-coil region" evidence="11">
    <location>
        <begin position="124"/>
        <end position="158"/>
    </location>
</feature>
<evidence type="ECO:0000256" key="12">
    <source>
        <dbReference type="SAM" id="MobiDB-lite"/>
    </source>
</evidence>
<dbReference type="PANTHER" id="PTHR11969:SF99">
    <property type="entry name" value="MAX-BINDING PROTEIN MNT"/>
    <property type="match status" value="1"/>
</dbReference>
<dbReference type="Gene3D" id="4.10.280.10">
    <property type="entry name" value="Helix-loop-helix DNA-binding domain"/>
    <property type="match status" value="1"/>
</dbReference>
<comment type="function">
    <text evidence="7">Binds DNA as a heterodimer with MAX and represses transcription. Binds to the canonical E box sequence 5'-CACGTG-3' and, with higher affinity, to 5'-CACGCG-3'.</text>
</comment>
<organism evidence="14">
    <name type="scientific">Clastoptera arizonana</name>
    <name type="common">Arizona spittle bug</name>
    <dbReference type="NCBI Taxonomy" id="38151"/>
    <lineage>
        <taxon>Eukaryota</taxon>
        <taxon>Metazoa</taxon>
        <taxon>Ecdysozoa</taxon>
        <taxon>Arthropoda</taxon>
        <taxon>Hexapoda</taxon>
        <taxon>Insecta</taxon>
        <taxon>Pterygota</taxon>
        <taxon>Neoptera</taxon>
        <taxon>Paraneoptera</taxon>
        <taxon>Hemiptera</taxon>
        <taxon>Auchenorrhyncha</taxon>
        <taxon>Cercopoidea</taxon>
        <taxon>Clastopteridae</taxon>
        <taxon>Clastoptera</taxon>
    </lineage>
</organism>
<name>A0A1B6E6M6_9HEMI</name>
<dbReference type="GO" id="GO:0000978">
    <property type="term" value="F:RNA polymerase II cis-regulatory region sequence-specific DNA binding"/>
    <property type="evidence" value="ECO:0007669"/>
    <property type="project" value="TreeGrafter"/>
</dbReference>
<comment type="subcellular location">
    <subcellularLocation>
        <location evidence="1">Nucleus</location>
    </subcellularLocation>
</comment>
<dbReference type="AlphaFoldDB" id="A0A1B6E6M6"/>
<sequence length="368" mass="40501">MNGGGGSITNGGGLEALLKAAKYVEEQEKQKKSNNLSAHTYESDDVQPSWNIPNEAYLSSSIRTSPPPLPRQGSVIREVHNKLEKNRRAHLKECFEMLKKQVPAAPDEKKTSNLSILHSAIRYIQVLKRKEREYEHQMEKLAREKIAYQQKLAALKKELTAQWEHIDFNTLLPESLDSDSKKINVRGIVDSERDLAMIHSDGEDISIHPVRSATLYSSTSSLSSASPLQTDITLPHHVQVVNSSAPTSLLVSPIQLLPQTTLRMIPADTQIVHSHLPNSAEGNAMLSTGLAHVLNPLVVPQPSGPLLLTSSSQLGGKIMTTPILKTIGPMPIVNQHHQYVVKPTVVVVSTSSNVPKFANNTYNLKTVK</sequence>
<dbReference type="GO" id="GO:0046983">
    <property type="term" value="F:protein dimerization activity"/>
    <property type="evidence" value="ECO:0007669"/>
    <property type="project" value="InterPro"/>
</dbReference>
<keyword evidence="4" id="KW-0238">DNA-binding</keyword>
<protein>
    <recommendedName>
        <fullName evidence="9">Max-binding protein MNT</fullName>
    </recommendedName>
    <alternativeName>
        <fullName evidence="10">Myc antagonist MNT</fullName>
    </alternativeName>
</protein>
<evidence type="ECO:0000256" key="5">
    <source>
        <dbReference type="ARBA" id="ARBA00023163"/>
    </source>
</evidence>
<evidence type="ECO:0000256" key="4">
    <source>
        <dbReference type="ARBA" id="ARBA00023125"/>
    </source>
</evidence>
<dbReference type="GO" id="GO:0005634">
    <property type="term" value="C:nucleus"/>
    <property type="evidence" value="ECO:0007669"/>
    <property type="project" value="UniProtKB-SubCell"/>
</dbReference>
<reference evidence="14" key="1">
    <citation type="submission" date="2015-12" db="EMBL/GenBank/DDBJ databases">
        <title>De novo transcriptome assembly of four potential Pierce s Disease insect vectors from Arizona vineyards.</title>
        <authorList>
            <person name="Tassone E.E."/>
        </authorList>
    </citation>
    <scope>NUCLEOTIDE SEQUENCE</scope>
</reference>
<gene>
    <name evidence="14" type="ORF">g.19393</name>
</gene>
<proteinExistence type="predicted"/>
<dbReference type="Pfam" id="PF00010">
    <property type="entry name" value="HLH"/>
    <property type="match status" value="1"/>
</dbReference>
<dbReference type="FunFam" id="4.10.280.10:FF:000034">
    <property type="entry name" value="MAX network transcriptional repressor"/>
    <property type="match status" value="1"/>
</dbReference>
<dbReference type="PROSITE" id="PS50888">
    <property type="entry name" value="BHLH"/>
    <property type="match status" value="1"/>
</dbReference>
<dbReference type="SUPFAM" id="SSF47459">
    <property type="entry name" value="HLH, helix-loop-helix DNA-binding domain"/>
    <property type="match status" value="1"/>
</dbReference>